<dbReference type="PANTHER" id="PTHR33265">
    <property type="entry name" value="AVR9/CF-9 RAPIDLY ELICITED PROTEIN-RELATED"/>
    <property type="match status" value="1"/>
</dbReference>
<dbReference type="InterPro" id="IPR008480">
    <property type="entry name" value="DUF761_pln"/>
</dbReference>
<feature type="non-terminal residue" evidence="1">
    <location>
        <position position="1"/>
    </location>
</feature>
<gene>
    <name evidence="1" type="primary">CWINV6</name>
    <name evidence="1" type="ORF">g.38606</name>
</gene>
<evidence type="ECO:0000313" key="1">
    <source>
        <dbReference type="EMBL" id="JAT64897.1"/>
    </source>
</evidence>
<reference evidence="1" key="1">
    <citation type="submission" date="2015-07" db="EMBL/GenBank/DDBJ databases">
        <title>Transcriptome Assembly of Anthurium amnicola.</title>
        <authorList>
            <person name="Suzuki J."/>
        </authorList>
    </citation>
    <scope>NUCLEOTIDE SEQUENCE</scope>
</reference>
<dbReference type="EMBL" id="GDJX01003039">
    <property type="protein sequence ID" value="JAT64897.1"/>
    <property type="molecule type" value="Transcribed_RNA"/>
</dbReference>
<protein>
    <submittedName>
        <fullName evidence="1">Beta-fructofuranosidase, insoluble isoenzyme CWINV6</fullName>
    </submittedName>
</protein>
<organism evidence="1">
    <name type="scientific">Anthurium amnicola</name>
    <dbReference type="NCBI Taxonomy" id="1678845"/>
    <lineage>
        <taxon>Eukaryota</taxon>
        <taxon>Viridiplantae</taxon>
        <taxon>Streptophyta</taxon>
        <taxon>Embryophyta</taxon>
        <taxon>Tracheophyta</taxon>
        <taxon>Spermatophyta</taxon>
        <taxon>Magnoliopsida</taxon>
        <taxon>Liliopsida</taxon>
        <taxon>Araceae</taxon>
        <taxon>Pothoideae</taxon>
        <taxon>Potheae</taxon>
        <taxon>Anthurium</taxon>
    </lineage>
</organism>
<accession>A0A1D1ZDF5</accession>
<dbReference type="PANTHER" id="PTHR33265:SF5">
    <property type="entry name" value="COTTON FIBER PROTEIN"/>
    <property type="match status" value="1"/>
</dbReference>
<proteinExistence type="predicted"/>
<name>A0A1D1ZDF5_9ARAE</name>
<dbReference type="AlphaFoldDB" id="A0A1D1ZDF5"/>
<sequence length="229" mass="26114">TCINTYKLPPPHLHHPSSDQTPLCLPPPQSPIELQQCSALTRVAMGKRQAALAGRAWKLLKLALLWARKGGVLKRGLLPDYVKSLRAARSDMIYVGERQLSFDETPVFHFNMRRPRSMRMPHIPCINPGPVDFDDDDDGVLFDRDWRMGSLQGNHADEEEERRGTGRAVVIGGSEELAHEMDEEQGMEEEEKCVDVKAEEFIAKFYQQMKLQRQISLLQYNEMLLRSAS</sequence>
<dbReference type="Pfam" id="PF05553">
    <property type="entry name" value="DUF761"/>
    <property type="match status" value="1"/>
</dbReference>